<organism evidence="1">
    <name type="scientific">viral metagenome</name>
    <dbReference type="NCBI Taxonomy" id="1070528"/>
    <lineage>
        <taxon>unclassified sequences</taxon>
        <taxon>metagenomes</taxon>
        <taxon>organismal metagenomes</taxon>
    </lineage>
</organism>
<evidence type="ECO:0000313" key="2">
    <source>
        <dbReference type="EMBL" id="QJB02499.1"/>
    </source>
</evidence>
<dbReference type="AlphaFoldDB" id="A0A6M3LY45"/>
<accession>A0A6M3LY45</accession>
<gene>
    <name evidence="1" type="ORF">MM171A01444_0009</name>
    <name evidence="2" type="ORF">MM171B01226_0007</name>
</gene>
<sequence>MPALEPGEILGSHAVSGPLVEIPRLPIAGLIVVPSSSPTFGAEAASHVWPWSIDFVELVYEVRVKFYLPLFWYVV</sequence>
<proteinExistence type="predicted"/>
<dbReference type="EMBL" id="MT143788">
    <property type="protein sequence ID" value="QJB02499.1"/>
    <property type="molecule type" value="Genomic_DNA"/>
</dbReference>
<dbReference type="EMBL" id="MT143617">
    <property type="protein sequence ID" value="QJA98919.1"/>
    <property type="molecule type" value="Genomic_DNA"/>
</dbReference>
<reference evidence="1" key="1">
    <citation type="submission" date="2020-03" db="EMBL/GenBank/DDBJ databases">
        <title>The deep terrestrial virosphere.</title>
        <authorList>
            <person name="Holmfeldt K."/>
            <person name="Nilsson E."/>
            <person name="Simone D."/>
            <person name="Lopez-Fernandez M."/>
            <person name="Wu X."/>
            <person name="de Brujin I."/>
            <person name="Lundin D."/>
            <person name="Andersson A."/>
            <person name="Bertilsson S."/>
            <person name="Dopson M."/>
        </authorList>
    </citation>
    <scope>NUCLEOTIDE SEQUENCE</scope>
    <source>
        <strain evidence="1">MM171A01444</strain>
        <strain evidence="2">MM171B01226</strain>
    </source>
</reference>
<protein>
    <submittedName>
        <fullName evidence="1">Uncharacterized protein</fullName>
    </submittedName>
</protein>
<evidence type="ECO:0000313" key="1">
    <source>
        <dbReference type="EMBL" id="QJA98919.1"/>
    </source>
</evidence>
<name>A0A6M3LY45_9ZZZZ</name>